<proteinExistence type="predicted"/>
<evidence type="ECO:0000313" key="2">
    <source>
        <dbReference type="Proteomes" id="UP000499080"/>
    </source>
</evidence>
<accession>A0A4Y2S4X0</accession>
<protein>
    <submittedName>
        <fullName evidence="1">Uncharacterized protein</fullName>
    </submittedName>
</protein>
<evidence type="ECO:0000313" key="1">
    <source>
        <dbReference type="EMBL" id="GBN82933.1"/>
    </source>
</evidence>
<sequence length="84" mass="9173">MGNLALHGLGPLSLRTLRTMLPFSTDGREEAKAVLNQSKSTIKKTTQVDFALRAKAVAFATIPSPSIRAMLMSVVKFTRRTLRG</sequence>
<dbReference type="Proteomes" id="UP000499080">
    <property type="component" value="Unassembled WGS sequence"/>
</dbReference>
<name>A0A4Y2S4X0_ARAVE</name>
<comment type="caution">
    <text evidence="1">The sequence shown here is derived from an EMBL/GenBank/DDBJ whole genome shotgun (WGS) entry which is preliminary data.</text>
</comment>
<organism evidence="1 2">
    <name type="scientific">Araneus ventricosus</name>
    <name type="common">Orbweaver spider</name>
    <name type="synonym">Epeira ventricosa</name>
    <dbReference type="NCBI Taxonomy" id="182803"/>
    <lineage>
        <taxon>Eukaryota</taxon>
        <taxon>Metazoa</taxon>
        <taxon>Ecdysozoa</taxon>
        <taxon>Arthropoda</taxon>
        <taxon>Chelicerata</taxon>
        <taxon>Arachnida</taxon>
        <taxon>Araneae</taxon>
        <taxon>Araneomorphae</taxon>
        <taxon>Entelegynae</taxon>
        <taxon>Araneoidea</taxon>
        <taxon>Araneidae</taxon>
        <taxon>Araneus</taxon>
    </lineage>
</organism>
<gene>
    <name evidence="1" type="ORF">AVEN_234027_1</name>
</gene>
<keyword evidence="2" id="KW-1185">Reference proteome</keyword>
<dbReference type="AlphaFoldDB" id="A0A4Y2S4X0"/>
<reference evidence="1 2" key="1">
    <citation type="journal article" date="2019" name="Sci. Rep.">
        <title>Orb-weaving spider Araneus ventricosus genome elucidates the spidroin gene catalogue.</title>
        <authorList>
            <person name="Kono N."/>
            <person name="Nakamura H."/>
            <person name="Ohtoshi R."/>
            <person name="Moran D.A.P."/>
            <person name="Shinohara A."/>
            <person name="Yoshida Y."/>
            <person name="Fujiwara M."/>
            <person name="Mori M."/>
            <person name="Tomita M."/>
            <person name="Arakawa K."/>
        </authorList>
    </citation>
    <scope>NUCLEOTIDE SEQUENCE [LARGE SCALE GENOMIC DNA]</scope>
</reference>
<dbReference type="EMBL" id="BGPR01019785">
    <property type="protein sequence ID" value="GBN82933.1"/>
    <property type="molecule type" value="Genomic_DNA"/>
</dbReference>